<evidence type="ECO:0000313" key="3">
    <source>
        <dbReference type="Proteomes" id="UP001215712"/>
    </source>
</evidence>
<protein>
    <submittedName>
        <fullName evidence="2">Uncharacterized protein</fullName>
    </submittedName>
</protein>
<name>A0AAD6HM34_9EURO</name>
<proteinExistence type="predicted"/>
<comment type="caution">
    <text evidence="2">The sequence shown here is derived from an EMBL/GenBank/DDBJ whole genome shotgun (WGS) entry which is preliminary data.</text>
</comment>
<keyword evidence="3" id="KW-1185">Reference proteome</keyword>
<dbReference type="Proteomes" id="UP001215712">
    <property type="component" value="Unassembled WGS sequence"/>
</dbReference>
<evidence type="ECO:0000313" key="2">
    <source>
        <dbReference type="EMBL" id="KAJ5727100.1"/>
    </source>
</evidence>
<gene>
    <name evidence="2" type="ORF">N7493_004920</name>
</gene>
<feature type="compositionally biased region" description="Pro residues" evidence="1">
    <location>
        <begin position="63"/>
        <end position="79"/>
    </location>
</feature>
<reference evidence="2" key="1">
    <citation type="journal article" date="2023" name="IMA Fungus">
        <title>Comparative genomic study of the Penicillium genus elucidates a diverse pangenome and 15 lateral gene transfer events.</title>
        <authorList>
            <person name="Petersen C."/>
            <person name="Sorensen T."/>
            <person name="Nielsen M.R."/>
            <person name="Sondergaard T.E."/>
            <person name="Sorensen J.L."/>
            <person name="Fitzpatrick D.A."/>
            <person name="Frisvad J.C."/>
            <person name="Nielsen K.L."/>
        </authorList>
    </citation>
    <scope>NUCLEOTIDE SEQUENCE</scope>
    <source>
        <strain evidence="2">IBT 17514</strain>
    </source>
</reference>
<sequence length="358" mass="39131">MFSLRQVARNGDRLRLGMSLPIRQFSISHTVAAENEGQPASRPPPKTNSTATPRSPRAAKPPGSKPPGTRPPGSRPPGARPQNQNQNQTRPRPAKAIDARSFAAPRAGGEQPRIIRNPRLRTGAGPNRGGKPGQKGKPMGKKGRGKTFGRRNSKQNEKDDSEEITAAAIDQVELDQVMKARPVPIRYDPKEVDVSDLQETWPAFPTDTAARSAAVAEKLASLSGRYANGYIPPYELGRRLWKGENVLFNSEAERSEAMEEVKRLSQVRADKISQKKGDLVEPKNVEFAGINAQDTKSLIDTYASGKYPSVEVGKDQPAVLAEVMKNLRNNGTYQTAGKRPQFLAKVEALMASSRVKRS</sequence>
<organism evidence="2 3">
    <name type="scientific">Penicillium malachiteum</name>
    <dbReference type="NCBI Taxonomy" id="1324776"/>
    <lineage>
        <taxon>Eukaryota</taxon>
        <taxon>Fungi</taxon>
        <taxon>Dikarya</taxon>
        <taxon>Ascomycota</taxon>
        <taxon>Pezizomycotina</taxon>
        <taxon>Eurotiomycetes</taxon>
        <taxon>Eurotiomycetidae</taxon>
        <taxon>Eurotiales</taxon>
        <taxon>Aspergillaceae</taxon>
        <taxon>Penicillium</taxon>
    </lineage>
</organism>
<feature type="compositionally biased region" description="Low complexity" evidence="1">
    <location>
        <begin position="80"/>
        <end position="91"/>
    </location>
</feature>
<feature type="region of interest" description="Disordered" evidence="1">
    <location>
        <begin position="29"/>
        <end position="164"/>
    </location>
</feature>
<evidence type="ECO:0000256" key="1">
    <source>
        <dbReference type="SAM" id="MobiDB-lite"/>
    </source>
</evidence>
<feature type="compositionally biased region" description="Basic residues" evidence="1">
    <location>
        <begin position="138"/>
        <end position="153"/>
    </location>
</feature>
<accession>A0AAD6HM34</accession>
<reference evidence="2" key="2">
    <citation type="submission" date="2023-01" db="EMBL/GenBank/DDBJ databases">
        <authorList>
            <person name="Petersen C."/>
        </authorList>
    </citation>
    <scope>NUCLEOTIDE SEQUENCE</scope>
    <source>
        <strain evidence="2">IBT 17514</strain>
    </source>
</reference>
<dbReference type="AlphaFoldDB" id="A0AAD6HM34"/>
<dbReference type="EMBL" id="JAQJAN010000006">
    <property type="protein sequence ID" value="KAJ5727100.1"/>
    <property type="molecule type" value="Genomic_DNA"/>
</dbReference>